<feature type="chain" id="PRO_5007806127" description="Transglycosylase SLT domain-containing protein" evidence="1">
    <location>
        <begin position="24"/>
        <end position="231"/>
    </location>
</feature>
<evidence type="ECO:0000256" key="1">
    <source>
        <dbReference type="SAM" id="SignalP"/>
    </source>
</evidence>
<dbReference type="SUPFAM" id="SSF53955">
    <property type="entry name" value="Lysozyme-like"/>
    <property type="match status" value="1"/>
</dbReference>
<accession>A0A139GXG1</accession>
<dbReference type="EMBL" id="LFZN01000252">
    <property type="protein sequence ID" value="KXS94859.1"/>
    <property type="molecule type" value="Genomic_DNA"/>
</dbReference>
<dbReference type="Gene3D" id="1.10.530.10">
    <property type="match status" value="1"/>
</dbReference>
<keyword evidence="3" id="KW-1185">Reference proteome</keyword>
<evidence type="ECO:0000313" key="2">
    <source>
        <dbReference type="EMBL" id="KXS94859.1"/>
    </source>
</evidence>
<comment type="caution">
    <text evidence="2">The sequence shown here is derived from an EMBL/GenBank/DDBJ whole genome shotgun (WGS) entry which is preliminary data.</text>
</comment>
<evidence type="ECO:0008006" key="4">
    <source>
        <dbReference type="Google" id="ProtNLM"/>
    </source>
</evidence>
<organism evidence="2 3">
    <name type="scientific">Pseudocercospora eumusae</name>
    <dbReference type="NCBI Taxonomy" id="321146"/>
    <lineage>
        <taxon>Eukaryota</taxon>
        <taxon>Fungi</taxon>
        <taxon>Dikarya</taxon>
        <taxon>Ascomycota</taxon>
        <taxon>Pezizomycotina</taxon>
        <taxon>Dothideomycetes</taxon>
        <taxon>Dothideomycetidae</taxon>
        <taxon>Mycosphaerellales</taxon>
        <taxon>Mycosphaerellaceae</taxon>
        <taxon>Pseudocercospora</taxon>
    </lineage>
</organism>
<keyword evidence="1" id="KW-0732">Signal</keyword>
<dbReference type="OrthoDB" id="3649016at2759"/>
<evidence type="ECO:0000313" key="3">
    <source>
        <dbReference type="Proteomes" id="UP000070133"/>
    </source>
</evidence>
<dbReference type="AlphaFoldDB" id="A0A139GXG1"/>
<sequence>MAILSKNIICLGTALLAAQGVLAAPTTRSSDCDFGIANPSSWPSTYQSQWCAMITNEVTALKTKENPKTMLGNLKAIFTQALIKVSPHSALPNIDHIMKDPQARAAMTQMKANFPAFGSMDLTAEDIRKVYGHAIKAACAKTGVPEHIMVKIIWTESKGHPLVYQGLTQMDYVAWGQMADENSALKNRYLPTDNIVASAMFLKKAKDHYGCDWETTYTQHYQDPTAATRGS</sequence>
<feature type="signal peptide" evidence="1">
    <location>
        <begin position="1"/>
        <end position="23"/>
    </location>
</feature>
<reference evidence="2 3" key="1">
    <citation type="submission" date="2015-07" db="EMBL/GenBank/DDBJ databases">
        <title>Comparative genomics of the Sigatoka disease complex on banana suggests a link between parallel evolutionary changes in Pseudocercospora fijiensis and Pseudocercospora eumusae and increased virulence on the banana host.</title>
        <authorList>
            <person name="Chang T.-C."/>
            <person name="Salvucci A."/>
            <person name="Crous P.W."/>
            <person name="Stergiopoulos I."/>
        </authorList>
    </citation>
    <scope>NUCLEOTIDE SEQUENCE [LARGE SCALE GENOMIC DNA]</scope>
    <source>
        <strain evidence="2 3">CBS 114824</strain>
    </source>
</reference>
<gene>
    <name evidence="2" type="ORF">AC578_8468</name>
</gene>
<proteinExistence type="predicted"/>
<protein>
    <recommendedName>
        <fullName evidence="4">Transglycosylase SLT domain-containing protein</fullName>
    </recommendedName>
</protein>
<name>A0A139GXG1_9PEZI</name>
<dbReference type="Proteomes" id="UP000070133">
    <property type="component" value="Unassembled WGS sequence"/>
</dbReference>
<dbReference type="InterPro" id="IPR023346">
    <property type="entry name" value="Lysozyme-like_dom_sf"/>
</dbReference>